<keyword evidence="2" id="KW-1185">Reference proteome</keyword>
<name>A0ABQ9ZWZ4_9CRUS</name>
<gene>
    <name evidence="1" type="ORF">OUZ56_032738</name>
</gene>
<comment type="caution">
    <text evidence="1">The sequence shown here is derived from an EMBL/GenBank/DDBJ whole genome shotgun (WGS) entry which is preliminary data.</text>
</comment>
<dbReference type="Proteomes" id="UP001234178">
    <property type="component" value="Unassembled WGS sequence"/>
</dbReference>
<sequence>MFTLRINSLRRPAIFQPPSDYGTVHQIGCLSPENERALAIIQEKTRRLEVGYEVPIIWLECDPDFVNNRQMAENRFRSLLNRFKRQPEFEKDYRTPVQKYFDQGYCKERPAANLFTTADFTPPMCDLGSHGEP</sequence>
<dbReference type="EMBL" id="JAOYFB010000006">
    <property type="protein sequence ID" value="KAK4017427.1"/>
    <property type="molecule type" value="Genomic_DNA"/>
</dbReference>
<organism evidence="1 2">
    <name type="scientific">Daphnia magna</name>
    <dbReference type="NCBI Taxonomy" id="35525"/>
    <lineage>
        <taxon>Eukaryota</taxon>
        <taxon>Metazoa</taxon>
        <taxon>Ecdysozoa</taxon>
        <taxon>Arthropoda</taxon>
        <taxon>Crustacea</taxon>
        <taxon>Branchiopoda</taxon>
        <taxon>Diplostraca</taxon>
        <taxon>Cladocera</taxon>
        <taxon>Anomopoda</taxon>
        <taxon>Daphniidae</taxon>
        <taxon>Daphnia</taxon>
    </lineage>
</organism>
<protein>
    <submittedName>
        <fullName evidence="1">Uncharacterized protein</fullName>
    </submittedName>
</protein>
<reference evidence="1 2" key="1">
    <citation type="journal article" date="2023" name="Nucleic Acids Res.">
        <title>The hologenome of Daphnia magna reveals possible DNA methylation and microbiome-mediated evolution of the host genome.</title>
        <authorList>
            <person name="Chaturvedi A."/>
            <person name="Li X."/>
            <person name="Dhandapani V."/>
            <person name="Marshall H."/>
            <person name="Kissane S."/>
            <person name="Cuenca-Cambronero M."/>
            <person name="Asole G."/>
            <person name="Calvet F."/>
            <person name="Ruiz-Romero M."/>
            <person name="Marangio P."/>
            <person name="Guigo R."/>
            <person name="Rago D."/>
            <person name="Mirbahai L."/>
            <person name="Eastwood N."/>
            <person name="Colbourne J.K."/>
            <person name="Zhou J."/>
            <person name="Mallon E."/>
            <person name="Orsini L."/>
        </authorList>
    </citation>
    <scope>NUCLEOTIDE SEQUENCE [LARGE SCALE GENOMIC DNA]</scope>
    <source>
        <strain evidence="1">LRV0_1</strain>
    </source>
</reference>
<evidence type="ECO:0000313" key="2">
    <source>
        <dbReference type="Proteomes" id="UP001234178"/>
    </source>
</evidence>
<accession>A0ABQ9ZWZ4</accession>
<proteinExistence type="predicted"/>
<evidence type="ECO:0000313" key="1">
    <source>
        <dbReference type="EMBL" id="KAK4017427.1"/>
    </source>
</evidence>